<accession>A0A1H2WRE6</accession>
<dbReference type="AlphaFoldDB" id="A0A1H2WRE6"/>
<evidence type="ECO:0000313" key="2">
    <source>
        <dbReference type="EMBL" id="SDW83078.1"/>
    </source>
</evidence>
<organism evidence="2 3">
    <name type="scientific">Albimonas donghaensis</name>
    <dbReference type="NCBI Taxonomy" id="356660"/>
    <lineage>
        <taxon>Bacteria</taxon>
        <taxon>Pseudomonadati</taxon>
        <taxon>Pseudomonadota</taxon>
        <taxon>Alphaproteobacteria</taxon>
        <taxon>Rhodobacterales</taxon>
        <taxon>Paracoccaceae</taxon>
        <taxon>Albimonas</taxon>
    </lineage>
</organism>
<dbReference type="STRING" id="356660.SAMN05444336_102468"/>
<dbReference type="Gene3D" id="3.30.530.20">
    <property type="match status" value="1"/>
</dbReference>
<dbReference type="Proteomes" id="UP000199118">
    <property type="component" value="Unassembled WGS sequence"/>
</dbReference>
<gene>
    <name evidence="2" type="ORF">SAMN05444336_102468</name>
</gene>
<feature type="region of interest" description="Disordered" evidence="1">
    <location>
        <begin position="152"/>
        <end position="173"/>
    </location>
</feature>
<dbReference type="InterPro" id="IPR019587">
    <property type="entry name" value="Polyketide_cyclase/dehydratase"/>
</dbReference>
<name>A0A1H2WRE6_9RHOB</name>
<dbReference type="OrthoDB" id="8224011at2"/>
<protein>
    <submittedName>
        <fullName evidence="2">Polyketide cyclase / dehydrase and lipid transport</fullName>
    </submittedName>
</protein>
<keyword evidence="3" id="KW-1185">Reference proteome</keyword>
<dbReference type="SUPFAM" id="SSF55961">
    <property type="entry name" value="Bet v1-like"/>
    <property type="match status" value="1"/>
</dbReference>
<dbReference type="EMBL" id="FNMZ01000002">
    <property type="protein sequence ID" value="SDW83078.1"/>
    <property type="molecule type" value="Genomic_DNA"/>
</dbReference>
<evidence type="ECO:0000313" key="3">
    <source>
        <dbReference type="Proteomes" id="UP000199118"/>
    </source>
</evidence>
<evidence type="ECO:0000256" key="1">
    <source>
        <dbReference type="SAM" id="MobiDB-lite"/>
    </source>
</evidence>
<reference evidence="2 3" key="1">
    <citation type="submission" date="2016-10" db="EMBL/GenBank/DDBJ databases">
        <authorList>
            <person name="de Groot N.N."/>
        </authorList>
    </citation>
    <scope>NUCLEOTIDE SEQUENCE [LARGE SCALE GENOMIC DNA]</scope>
    <source>
        <strain evidence="2 3">DSM 17890</strain>
    </source>
</reference>
<dbReference type="InterPro" id="IPR023393">
    <property type="entry name" value="START-like_dom_sf"/>
</dbReference>
<dbReference type="Pfam" id="PF10604">
    <property type="entry name" value="Polyketide_cyc2"/>
    <property type="match status" value="1"/>
</dbReference>
<dbReference type="RefSeq" id="WP_092680707.1">
    <property type="nucleotide sequence ID" value="NZ_FNMZ01000002.1"/>
</dbReference>
<dbReference type="CDD" id="cd07812">
    <property type="entry name" value="SRPBCC"/>
    <property type="match status" value="1"/>
</dbReference>
<sequence>MTDDQTQTQTHSFQRSHSVDIDAAPAVVLDYVSNPNSWPRWLAASHELDSPDRPLVTGDVFREEWRTRTGPAVLRWRVTDHRPAEMWIGETGADFLGPIIVRYDVARVGGLTRFTRTVTNPARPRPISDAQIAGVDAEAEIALANIKRNIETGAMETTPTPRRAARSRLNGGG</sequence>
<proteinExistence type="predicted"/>